<dbReference type="Proteomes" id="UP000004030">
    <property type="component" value="Unassembled WGS sequence"/>
</dbReference>
<dbReference type="EMBL" id="AGFM01000038">
    <property type="protein sequence ID" value="EHJ60469.1"/>
    <property type="molecule type" value="Genomic_DNA"/>
</dbReference>
<evidence type="ECO:0008006" key="4">
    <source>
        <dbReference type="Google" id="ProtNLM"/>
    </source>
</evidence>
<keyword evidence="1" id="KW-0812">Transmembrane</keyword>
<organism evidence="2 3">
    <name type="scientific">Novosphingobium pentaromativorans US6-1</name>
    <dbReference type="NCBI Taxonomy" id="1088721"/>
    <lineage>
        <taxon>Bacteria</taxon>
        <taxon>Pseudomonadati</taxon>
        <taxon>Pseudomonadota</taxon>
        <taxon>Alphaproteobacteria</taxon>
        <taxon>Sphingomonadales</taxon>
        <taxon>Sphingomonadaceae</taxon>
        <taxon>Novosphingobium</taxon>
    </lineage>
</organism>
<dbReference type="eggNOG" id="ENOG5030HWK">
    <property type="taxonomic scope" value="Bacteria"/>
</dbReference>
<sequence>MSQFWLQALQYYGAAAGTLAALIVSLNLGRKWTGVGFVIFVTSSLTLIAWGFLDDDAAGIGTQNLVLFVINCIGVWRYLLSSRTRSAKSAPG</sequence>
<feature type="transmembrane region" description="Helical" evidence="1">
    <location>
        <begin position="35"/>
        <end position="53"/>
    </location>
</feature>
<reference evidence="2 3" key="1">
    <citation type="journal article" date="2012" name="J. Bacteriol.">
        <title>Genome sequence of benzo(a)pyrene-degrading bacterium Novosphingobium pentaromativorans US6-1.</title>
        <authorList>
            <person name="Luo Y.R."/>
            <person name="Kang S.G."/>
            <person name="Kim S.J."/>
            <person name="Kim M.R."/>
            <person name="Li N."/>
            <person name="Lee J.H."/>
            <person name="Kwon K.K."/>
        </authorList>
    </citation>
    <scope>NUCLEOTIDE SEQUENCE [LARGE SCALE GENOMIC DNA]</scope>
    <source>
        <strain evidence="2 3">US6-1</strain>
    </source>
</reference>
<feature type="transmembrane region" description="Helical" evidence="1">
    <location>
        <begin position="59"/>
        <end position="79"/>
    </location>
</feature>
<keyword evidence="3" id="KW-1185">Reference proteome</keyword>
<evidence type="ECO:0000313" key="2">
    <source>
        <dbReference type="EMBL" id="EHJ60469.1"/>
    </source>
</evidence>
<keyword evidence="1" id="KW-1133">Transmembrane helix</keyword>
<gene>
    <name evidence="2" type="ORF">NSU_2599</name>
</gene>
<comment type="caution">
    <text evidence="2">The sequence shown here is derived from an EMBL/GenBank/DDBJ whole genome shotgun (WGS) entry which is preliminary data.</text>
</comment>
<keyword evidence="1" id="KW-0472">Membrane</keyword>
<name>G6EE28_9SPHN</name>
<evidence type="ECO:0000313" key="3">
    <source>
        <dbReference type="Proteomes" id="UP000004030"/>
    </source>
</evidence>
<accession>G6EE28</accession>
<dbReference type="AlphaFoldDB" id="G6EE28"/>
<feature type="transmembrane region" description="Helical" evidence="1">
    <location>
        <begin position="12"/>
        <end position="28"/>
    </location>
</feature>
<dbReference type="RefSeq" id="WP_007013510.1">
    <property type="nucleotide sequence ID" value="NZ_AGFM01000038.1"/>
</dbReference>
<dbReference type="OrthoDB" id="7619970at2"/>
<dbReference type="PATRIC" id="fig|1088721.3.peg.2569"/>
<evidence type="ECO:0000256" key="1">
    <source>
        <dbReference type="SAM" id="Phobius"/>
    </source>
</evidence>
<dbReference type="STRING" id="1088721.JI59_07075"/>
<proteinExistence type="predicted"/>
<dbReference type="KEGG" id="npn:JI59_07075"/>
<protein>
    <recommendedName>
        <fullName evidence="4">PRC-barrel</fullName>
    </recommendedName>
</protein>